<feature type="transmembrane region" description="Helical" evidence="1">
    <location>
        <begin position="20"/>
        <end position="39"/>
    </location>
</feature>
<evidence type="ECO:0000313" key="2">
    <source>
        <dbReference type="EMBL" id="WPC20946.1"/>
    </source>
</evidence>
<feature type="transmembrane region" description="Helical" evidence="1">
    <location>
        <begin position="127"/>
        <end position="145"/>
    </location>
</feature>
<dbReference type="EMBL" id="CP104778">
    <property type="protein sequence ID" value="WPC20946.1"/>
    <property type="molecule type" value="Genomic_DNA"/>
</dbReference>
<organism evidence="2 3">
    <name type="scientific">Pediococcus inopinatus</name>
    <dbReference type="NCBI Taxonomy" id="114090"/>
    <lineage>
        <taxon>Bacteria</taxon>
        <taxon>Bacillati</taxon>
        <taxon>Bacillota</taxon>
        <taxon>Bacilli</taxon>
        <taxon>Lactobacillales</taxon>
        <taxon>Lactobacillaceae</taxon>
        <taxon>Pediococcus</taxon>
    </lineage>
</organism>
<keyword evidence="1" id="KW-0812">Transmembrane</keyword>
<dbReference type="InterPro" id="IPR036259">
    <property type="entry name" value="MFS_trans_sf"/>
</dbReference>
<proteinExistence type="predicted"/>
<sequence>MLVTFIAGQLVRFNWHMSFWAYLITIPALIMFALFVPKIPKTELTTGSKVKGSTKKSKLPNAIFGYMILTFIVITFYMIMGIKVPTLMVNAGYGTATSASYVILGLSLGAMLGGILFGRVFTWLKDYILVAAFLSLGLAMFLIAISNTTWLTVLGGFLTGIGARLFFPWILNAVNLGGSGNIMATSLILIAYNLAGSLSPYTALLIQNVLHIDNIRNLFWINMIVFVILAVVMSLVNKLKNVRTTD</sequence>
<gene>
    <name evidence="2" type="ORF">N6G96_06505</name>
</gene>
<name>A0ABZ0Q1X9_9LACO</name>
<feature type="transmembrane region" description="Helical" evidence="1">
    <location>
        <begin position="99"/>
        <end position="120"/>
    </location>
</feature>
<feature type="transmembrane region" description="Helical" evidence="1">
    <location>
        <begin position="183"/>
        <end position="206"/>
    </location>
</feature>
<evidence type="ECO:0000313" key="3">
    <source>
        <dbReference type="Proteomes" id="UP001302696"/>
    </source>
</evidence>
<accession>A0ABZ0Q1X9</accession>
<feature type="transmembrane region" description="Helical" evidence="1">
    <location>
        <begin position="218"/>
        <end position="236"/>
    </location>
</feature>
<reference evidence="3" key="1">
    <citation type="submission" date="2024-06" db="EMBL/GenBank/DDBJ databases">
        <authorList>
            <person name="Chang H.C."/>
            <person name="Mun S.Y."/>
        </authorList>
    </citation>
    <scope>NUCLEOTIDE SEQUENCE [LARGE SCALE GENOMIC DNA]</scope>
    <source>
        <strain evidence="3">KT1</strain>
    </source>
</reference>
<dbReference type="SUPFAM" id="SSF103473">
    <property type="entry name" value="MFS general substrate transporter"/>
    <property type="match status" value="1"/>
</dbReference>
<keyword evidence="1" id="KW-0472">Membrane</keyword>
<keyword evidence="3" id="KW-1185">Reference proteome</keyword>
<dbReference type="Gene3D" id="1.20.1250.20">
    <property type="entry name" value="MFS general substrate transporter like domains"/>
    <property type="match status" value="1"/>
</dbReference>
<protein>
    <submittedName>
        <fullName evidence="2">MFS transporter</fullName>
    </submittedName>
</protein>
<evidence type="ECO:0000256" key="1">
    <source>
        <dbReference type="SAM" id="Phobius"/>
    </source>
</evidence>
<keyword evidence="1" id="KW-1133">Transmembrane helix</keyword>
<feature type="transmembrane region" description="Helical" evidence="1">
    <location>
        <begin position="151"/>
        <end position="171"/>
    </location>
</feature>
<feature type="transmembrane region" description="Helical" evidence="1">
    <location>
        <begin position="59"/>
        <end position="79"/>
    </location>
</feature>
<dbReference type="RefSeq" id="WP_057774562.1">
    <property type="nucleotide sequence ID" value="NZ_BBIM01000030.1"/>
</dbReference>
<dbReference type="Proteomes" id="UP001302696">
    <property type="component" value="Chromosome"/>
</dbReference>